<protein>
    <submittedName>
        <fullName evidence="10">Intraflagellar transport protein 52-like protein</fullName>
    </submittedName>
</protein>
<accession>A0A5C6N743</accession>
<dbReference type="PANTHER" id="PTHR12969:SF7">
    <property type="entry name" value="INTRAFLAGELLAR TRANSPORT PROTEIN 52 HOMOLOG"/>
    <property type="match status" value="1"/>
</dbReference>
<dbReference type="PROSITE" id="PS50090">
    <property type="entry name" value="MYB_LIKE"/>
    <property type="match status" value="3"/>
</dbReference>
<evidence type="ECO:0000259" key="9">
    <source>
        <dbReference type="PROSITE" id="PS51294"/>
    </source>
</evidence>
<dbReference type="Gene3D" id="1.10.10.60">
    <property type="entry name" value="Homeodomain-like"/>
    <property type="match status" value="3"/>
</dbReference>
<evidence type="ECO:0000256" key="3">
    <source>
        <dbReference type="ARBA" id="ARBA00023015"/>
    </source>
</evidence>
<dbReference type="Gene3D" id="6.10.250.2800">
    <property type="match status" value="1"/>
</dbReference>
<dbReference type="CDD" id="cd23683">
    <property type="entry name" value="IFT52_CTD"/>
    <property type="match status" value="1"/>
</dbReference>
<gene>
    <name evidence="10" type="ORF">D4764_04G0001940</name>
</gene>
<keyword evidence="11" id="KW-1185">Reference proteome</keyword>
<dbReference type="Pfam" id="PF21178">
    <property type="entry name" value="Itf52_C"/>
    <property type="match status" value="1"/>
</dbReference>
<dbReference type="AlphaFoldDB" id="A0A5C6N743"/>
<dbReference type="GO" id="GO:0030992">
    <property type="term" value="C:intraciliary transport particle B"/>
    <property type="evidence" value="ECO:0007669"/>
    <property type="project" value="TreeGrafter"/>
</dbReference>
<comment type="caution">
    <text evidence="10">The sequence shown here is derived from an EMBL/GenBank/DDBJ whole genome shotgun (WGS) entry which is preliminary data.</text>
</comment>
<keyword evidence="10" id="KW-0969">Cilium</keyword>
<dbReference type="Proteomes" id="UP000324091">
    <property type="component" value="Chromosome 4"/>
</dbReference>
<feature type="compositionally biased region" description="Polar residues" evidence="7">
    <location>
        <begin position="783"/>
        <end position="810"/>
    </location>
</feature>
<dbReference type="Pfam" id="PF23355">
    <property type="entry name" value="IFT52_GIFT"/>
    <property type="match status" value="1"/>
</dbReference>
<dbReference type="InterPro" id="IPR015395">
    <property type="entry name" value="C-myb_C"/>
</dbReference>
<feature type="domain" description="Myb-like" evidence="8">
    <location>
        <begin position="565"/>
        <end position="611"/>
    </location>
</feature>
<evidence type="ECO:0000256" key="4">
    <source>
        <dbReference type="ARBA" id="ARBA00023125"/>
    </source>
</evidence>
<dbReference type="PROSITE" id="PS51294">
    <property type="entry name" value="HTH_MYB"/>
    <property type="match status" value="3"/>
</dbReference>
<dbReference type="InterPro" id="IPR039975">
    <property type="entry name" value="IFT52"/>
</dbReference>
<evidence type="ECO:0000256" key="5">
    <source>
        <dbReference type="ARBA" id="ARBA00023163"/>
    </source>
</evidence>
<keyword evidence="2" id="KW-0677">Repeat</keyword>
<keyword evidence="6" id="KW-0539">Nucleus</keyword>
<dbReference type="FunFam" id="1.10.10.60:FF:000010">
    <property type="entry name" value="Transcriptional activator Myb isoform A"/>
    <property type="match status" value="1"/>
</dbReference>
<proteinExistence type="predicted"/>
<dbReference type="SMART" id="SM00717">
    <property type="entry name" value="SANT"/>
    <property type="match status" value="3"/>
</dbReference>
<name>A0A5C6N743_9TELE</name>
<evidence type="ECO:0000313" key="11">
    <source>
        <dbReference type="Proteomes" id="UP000324091"/>
    </source>
</evidence>
<keyword evidence="10" id="KW-0282">Flagellum</keyword>
<dbReference type="EMBL" id="RHFK02000017">
    <property type="protein sequence ID" value="TWW61547.1"/>
    <property type="molecule type" value="Genomic_DNA"/>
</dbReference>
<keyword evidence="4" id="KW-0238">DNA-binding</keyword>
<comment type="subcellular location">
    <subcellularLocation>
        <location evidence="1">Nucleus</location>
    </subcellularLocation>
</comment>
<keyword evidence="3" id="KW-0805">Transcription regulation</keyword>
<dbReference type="Pfam" id="PF00249">
    <property type="entry name" value="Myb_DNA-binding"/>
    <property type="match status" value="1"/>
</dbReference>
<feature type="domain" description="Myb-like" evidence="8">
    <location>
        <begin position="664"/>
        <end position="714"/>
    </location>
</feature>
<dbReference type="FunFam" id="1.10.10.60:FF:000016">
    <property type="entry name" value="Transcriptional activator Myb isoform A"/>
    <property type="match status" value="1"/>
</dbReference>
<organism evidence="10 11">
    <name type="scientific">Takifugu flavidus</name>
    <name type="common">sansaifugu</name>
    <dbReference type="NCBI Taxonomy" id="433684"/>
    <lineage>
        <taxon>Eukaryota</taxon>
        <taxon>Metazoa</taxon>
        <taxon>Chordata</taxon>
        <taxon>Craniata</taxon>
        <taxon>Vertebrata</taxon>
        <taxon>Euteleostomi</taxon>
        <taxon>Actinopterygii</taxon>
        <taxon>Neopterygii</taxon>
        <taxon>Teleostei</taxon>
        <taxon>Neoteleostei</taxon>
        <taxon>Acanthomorphata</taxon>
        <taxon>Eupercaria</taxon>
        <taxon>Tetraodontiformes</taxon>
        <taxon>Tetradontoidea</taxon>
        <taxon>Tetraodontidae</taxon>
        <taxon>Takifugu</taxon>
    </lineage>
</organism>
<dbReference type="GO" id="GO:0005634">
    <property type="term" value="C:nucleus"/>
    <property type="evidence" value="ECO:0007669"/>
    <property type="project" value="UniProtKB-SubCell"/>
</dbReference>
<feature type="region of interest" description="Disordered" evidence="7">
    <location>
        <begin position="743"/>
        <end position="810"/>
    </location>
</feature>
<sequence length="1171" mass="131869">MSIIIFTRETMEKDQCSAAVFNASKRELFTTNSGYKSMQKRLRAQWKIQSLKDELSPEKLKGVKLWITVGPREKFTASELEMLKDYMDGGGNVMVLLGEGGETKYETNINFLLEEFGIMVNNDVVVRNVYYKYLHPKEALVSDGVLNREISRAAGKMATGTYDETLENDAKALTFLYPYGATLNVMKPAVAVLSTGSECFPFNRPILAFHQGKETGKLAVLGSCHIFSDQYIDKEENSKLMDVVLQWLTTDSIEMNQIDAEEPEITEYTIIPDSKGLSEKLHVCLQDGEENPRDFTSLFNTSLFNLSSSLSLPDIISAYKELNVKYEPLQLITPQFETPLPPLQPAVFPPAVRDLPPPMLDLFDLDEAFSSEKVRLAQLTNKCTDDDLEFYVRKCGEIMGVTAKLDKDQRDAKSILEHIFFHLVEFKKLNQEHELDTEPPFMTPDMKHGELVAWKTFPAKARRGKTCQAEERGTVIAASSRRTGTTHPRLTPTFQHIHVYDVRRFQGIISCERSQEKPREMSWWVRGSMLKHQAAACVSSDDEEEMISQDNDSDVAEQRDGGKVKVKWTQEEDDKLKALVQKLGTSDWKSIASFIPNRTELQCQHRWCKVLDPELIKGPWTKEEDEKVIELVNLYGNKQWAMVAKHLKGRLGKQCRERWHNHLNPNVKKCSWTAEEDLIIYKAHCLLGNRWVEIAKLLPGRTDNAVKNHWNSTIKRKLEMGFYTGEVVLPNDAEELLARVSKDAQMPSCSPGGAEKDTEQKSYSLHPETIVVVPMKDRHSDAGPSTTTTYQKESLSPRTDTDPTTGELSSSNWVVDGSGFLSPAGPVLKEVLDLVDGDIEGWCNLAAFDLPEDSQSPERHQFRLEGSALQELSRGSKGELIPISPGGVTSPSILHHRSRRRITLSPDVDAVTLNSMTPKSTPVKILPFSPSQFLNMWTKQDSHDLENPSLTSTPVCSQKAIVTTPLQRDKTPLTQKENSAFVTPNHKSELCSTPRTPTPFKSAMEKYGPLHPLPQTPNLEEDINEVILRDTGVDLVLVCSTPPEQRRKTMHRPPMKKVRKSLALDVMDGSIMPKSKRKSIKHNIKEEPVIAPLSTSSFCSKQSDNILDQGFLLGPSDSTIIPNPVAPIPMSKEWETVVCGQTKDQLIMTEKARRYLRSLKSHPPNRALILS</sequence>
<feature type="domain" description="HTH myb-type" evidence="9">
    <location>
        <begin position="560"/>
        <end position="611"/>
    </location>
</feature>
<evidence type="ECO:0000256" key="2">
    <source>
        <dbReference type="ARBA" id="ARBA00022737"/>
    </source>
</evidence>
<keyword evidence="10" id="KW-0966">Cell projection</keyword>
<dbReference type="GO" id="GO:0005929">
    <property type="term" value="C:cilium"/>
    <property type="evidence" value="ECO:0007669"/>
    <property type="project" value="TreeGrafter"/>
</dbReference>
<dbReference type="InterPro" id="IPR009057">
    <property type="entry name" value="Homeodomain-like_sf"/>
</dbReference>
<dbReference type="InterPro" id="IPR048643">
    <property type="entry name" value="Itf52_C"/>
</dbReference>
<evidence type="ECO:0000256" key="1">
    <source>
        <dbReference type="ARBA" id="ARBA00004123"/>
    </source>
</evidence>
<dbReference type="InterPro" id="IPR017930">
    <property type="entry name" value="Myb_dom"/>
</dbReference>
<dbReference type="Pfam" id="PF09316">
    <property type="entry name" value="Cmyb_C"/>
    <property type="match status" value="1"/>
</dbReference>
<reference evidence="10 11" key="1">
    <citation type="submission" date="2019-04" db="EMBL/GenBank/DDBJ databases">
        <title>Chromosome genome assembly for Takifugu flavidus.</title>
        <authorList>
            <person name="Xiao S."/>
        </authorList>
    </citation>
    <scope>NUCLEOTIDE SEQUENCE [LARGE SCALE GENOMIC DNA]</scope>
    <source>
        <strain evidence="10">HTHZ2018</strain>
        <tissue evidence="10">Muscle</tissue>
    </source>
</reference>
<feature type="domain" description="HTH myb-type" evidence="9">
    <location>
        <begin position="612"/>
        <end position="667"/>
    </location>
</feature>
<dbReference type="SUPFAM" id="SSF46689">
    <property type="entry name" value="Homeodomain-like"/>
    <property type="match status" value="2"/>
</dbReference>
<evidence type="ECO:0000313" key="10">
    <source>
        <dbReference type="EMBL" id="TWW61547.1"/>
    </source>
</evidence>
<dbReference type="PANTHER" id="PTHR12969">
    <property type="entry name" value="NGD5/OSM-6/IFT52"/>
    <property type="match status" value="1"/>
</dbReference>
<dbReference type="GO" id="GO:0003677">
    <property type="term" value="F:DNA binding"/>
    <property type="evidence" value="ECO:0007669"/>
    <property type="project" value="UniProtKB-KW"/>
</dbReference>
<dbReference type="GO" id="GO:0005814">
    <property type="term" value="C:centriole"/>
    <property type="evidence" value="ECO:0007669"/>
    <property type="project" value="TreeGrafter"/>
</dbReference>
<feature type="domain" description="Myb-like" evidence="8">
    <location>
        <begin position="612"/>
        <end position="663"/>
    </location>
</feature>
<dbReference type="Pfam" id="PF13921">
    <property type="entry name" value="Myb_DNA-bind_6"/>
    <property type="match status" value="1"/>
</dbReference>
<evidence type="ECO:0000256" key="6">
    <source>
        <dbReference type="ARBA" id="ARBA00023242"/>
    </source>
</evidence>
<dbReference type="InterPro" id="IPR001005">
    <property type="entry name" value="SANT/Myb"/>
</dbReference>
<feature type="domain" description="HTH myb-type" evidence="9">
    <location>
        <begin position="668"/>
        <end position="718"/>
    </location>
</feature>
<dbReference type="InterPro" id="IPR055458">
    <property type="entry name" value="IFT52_GIFT"/>
</dbReference>
<dbReference type="CDD" id="cd00167">
    <property type="entry name" value="SANT"/>
    <property type="match status" value="3"/>
</dbReference>
<dbReference type="InterPro" id="IPR055460">
    <property type="entry name" value="IFT52_central"/>
</dbReference>
<evidence type="ECO:0000256" key="7">
    <source>
        <dbReference type="SAM" id="MobiDB-lite"/>
    </source>
</evidence>
<evidence type="ECO:0000259" key="8">
    <source>
        <dbReference type="PROSITE" id="PS50090"/>
    </source>
</evidence>
<dbReference type="GO" id="GO:0060271">
    <property type="term" value="P:cilium assembly"/>
    <property type="evidence" value="ECO:0007669"/>
    <property type="project" value="TreeGrafter"/>
</dbReference>
<keyword evidence="5" id="KW-0804">Transcription</keyword>
<dbReference type="GO" id="GO:0042073">
    <property type="term" value="P:intraciliary transport"/>
    <property type="evidence" value="ECO:0007669"/>
    <property type="project" value="TreeGrafter"/>
</dbReference>
<dbReference type="Pfam" id="PF23352">
    <property type="entry name" value="IFT52_central"/>
    <property type="match status" value="1"/>
</dbReference>